<evidence type="ECO:0000313" key="2">
    <source>
        <dbReference type="Proteomes" id="UP001623592"/>
    </source>
</evidence>
<gene>
    <name evidence="1" type="ORF">ACJDT4_19540</name>
</gene>
<reference evidence="1 2" key="1">
    <citation type="submission" date="2024-11" db="EMBL/GenBank/DDBJ databases">
        <authorList>
            <person name="Heng Y.C."/>
            <person name="Lim A.C.H."/>
            <person name="Lee J.K.Y."/>
            <person name="Kittelmann S."/>
        </authorList>
    </citation>
    <scope>NUCLEOTIDE SEQUENCE [LARGE SCALE GENOMIC DNA]</scope>
    <source>
        <strain evidence="1 2">WILCCON 0114</strain>
    </source>
</reference>
<proteinExistence type="predicted"/>
<dbReference type="Pfam" id="PF12675">
    <property type="entry name" value="DUF3795"/>
    <property type="match status" value="1"/>
</dbReference>
<name>A0ABW8TK37_9CLOT</name>
<accession>A0ABW8TK37</accession>
<dbReference type="RefSeq" id="WP_406789269.1">
    <property type="nucleotide sequence ID" value="NZ_JBJIAA010000019.1"/>
</dbReference>
<sequence length="113" mass="12973">MEKDLKMISPCGINCGECPAYKVSISGNMKDKKRLAKEWSTPNCKFNAKEIYCTGCLETEWKMTSDCKIRKCCKARKLTNCACCKFYPCEKCNKNDMLDVIRNSTSERNDLED</sequence>
<dbReference type="EMBL" id="JBJIAA010000019">
    <property type="protein sequence ID" value="MFL0252611.1"/>
    <property type="molecule type" value="Genomic_DNA"/>
</dbReference>
<keyword evidence="2" id="KW-1185">Reference proteome</keyword>
<evidence type="ECO:0000313" key="1">
    <source>
        <dbReference type="EMBL" id="MFL0252611.1"/>
    </source>
</evidence>
<comment type="caution">
    <text evidence="1">The sequence shown here is derived from an EMBL/GenBank/DDBJ whole genome shotgun (WGS) entry which is preliminary data.</text>
</comment>
<protein>
    <submittedName>
        <fullName evidence="1">DUF3795 domain-containing protein</fullName>
    </submittedName>
</protein>
<dbReference type="Proteomes" id="UP001623592">
    <property type="component" value="Unassembled WGS sequence"/>
</dbReference>
<dbReference type="InterPro" id="IPR024227">
    <property type="entry name" value="DUF3795"/>
</dbReference>
<organism evidence="1 2">
    <name type="scientific">Clostridium neuense</name>
    <dbReference type="NCBI Taxonomy" id="1728934"/>
    <lineage>
        <taxon>Bacteria</taxon>
        <taxon>Bacillati</taxon>
        <taxon>Bacillota</taxon>
        <taxon>Clostridia</taxon>
        <taxon>Eubacteriales</taxon>
        <taxon>Clostridiaceae</taxon>
        <taxon>Clostridium</taxon>
    </lineage>
</organism>